<comment type="caution">
    <text evidence="1">The sequence shown here is derived from an EMBL/GenBank/DDBJ whole genome shotgun (WGS) entry which is preliminary data.</text>
</comment>
<accession>A0AAW8JN59</accession>
<dbReference type="EMBL" id="JAVIDA010000027">
    <property type="protein sequence ID" value="MDQ9072852.1"/>
    <property type="molecule type" value="Genomic_DNA"/>
</dbReference>
<dbReference type="AlphaFoldDB" id="A0AAW8JN59"/>
<gene>
    <name evidence="1" type="ORF">RFH51_15440</name>
</gene>
<organism evidence="1 2">
    <name type="scientific">Acinetobacter gerneri</name>
    <dbReference type="NCBI Taxonomy" id="202952"/>
    <lineage>
        <taxon>Bacteria</taxon>
        <taxon>Pseudomonadati</taxon>
        <taxon>Pseudomonadota</taxon>
        <taxon>Gammaproteobacteria</taxon>
        <taxon>Moraxellales</taxon>
        <taxon>Moraxellaceae</taxon>
        <taxon>Acinetobacter</taxon>
    </lineage>
</organism>
<dbReference type="InterPro" id="IPR032871">
    <property type="entry name" value="AHH_dom_containing"/>
</dbReference>
<reference evidence="1" key="1">
    <citation type="submission" date="2023-08" db="EMBL/GenBank/DDBJ databases">
        <title>Emergence of clinically-relevant ST2 carbapenem-resistant Acinetobacter baumannii strains in hospital sewages in Zhejiang, East of China.</title>
        <authorList>
            <person name="Kaichao C."/>
            <person name="Zhang R."/>
        </authorList>
    </citation>
    <scope>NUCLEOTIDE SEQUENCE</scope>
    <source>
        <strain evidence="1">M-SY-60</strain>
    </source>
</reference>
<evidence type="ECO:0000313" key="2">
    <source>
        <dbReference type="Proteomes" id="UP001243195"/>
    </source>
</evidence>
<dbReference type="Pfam" id="PF14412">
    <property type="entry name" value="AHH"/>
    <property type="match status" value="1"/>
</dbReference>
<protein>
    <submittedName>
        <fullName evidence="1">AHH domain-containing protein</fullName>
    </submittedName>
</protein>
<proteinExistence type="predicted"/>
<dbReference type="Proteomes" id="UP001243195">
    <property type="component" value="Unassembled WGS sequence"/>
</dbReference>
<name>A0AAW8JN59_9GAMM</name>
<sequence>MPTKQGYQRQHIIPFSLRKSPIFVKAGMDINAAGNMMYLPVCEGIDDIKRGYHRGWTKEHENYNIMVNNKLGDLQRQSIRENWDKVRTQKELSALQLKLRASLNTGALTCASAKIPAKKKRS</sequence>
<evidence type="ECO:0000313" key="1">
    <source>
        <dbReference type="EMBL" id="MDQ9072852.1"/>
    </source>
</evidence>